<protein>
    <submittedName>
        <fullName evidence="2">Uncharacterized protein</fullName>
    </submittedName>
</protein>
<evidence type="ECO:0000256" key="1">
    <source>
        <dbReference type="SAM" id="MobiDB-lite"/>
    </source>
</evidence>
<reference evidence="2 3" key="1">
    <citation type="journal article" date="2019" name="Int. J. Syst. Evol. Microbiol.">
        <title>The Global Catalogue of Microorganisms (GCM) 10K type strain sequencing project: providing services to taxonomists for standard genome sequencing and annotation.</title>
        <authorList>
            <consortium name="The Broad Institute Genomics Platform"/>
            <consortium name="The Broad Institute Genome Sequencing Center for Infectious Disease"/>
            <person name="Wu L."/>
            <person name="Ma J."/>
        </authorList>
    </citation>
    <scope>NUCLEOTIDE SEQUENCE [LARGE SCALE GENOMIC DNA]</scope>
    <source>
        <strain evidence="2 3">JCM 12393</strain>
    </source>
</reference>
<dbReference type="Proteomes" id="UP001499863">
    <property type="component" value="Unassembled WGS sequence"/>
</dbReference>
<dbReference type="EMBL" id="BAAAKJ010000056">
    <property type="protein sequence ID" value="GAA1387256.1"/>
    <property type="molecule type" value="Genomic_DNA"/>
</dbReference>
<feature type="region of interest" description="Disordered" evidence="1">
    <location>
        <begin position="1"/>
        <end position="72"/>
    </location>
</feature>
<gene>
    <name evidence="2" type="ORF">GCM10009639_12140</name>
</gene>
<sequence>MAAPQRKPGGKRSGGVAGAGTVTGSSKRETGPGAAREGAAHEVSAQRGADHRVRDSSGPGVNVRGELESDRVVDVPVRVMPVPSRRVGAKSGAS</sequence>
<name>A0ABN1XSP6_9ACTN</name>
<keyword evidence="3" id="KW-1185">Reference proteome</keyword>
<evidence type="ECO:0000313" key="2">
    <source>
        <dbReference type="EMBL" id="GAA1387256.1"/>
    </source>
</evidence>
<organism evidence="2 3">
    <name type="scientific">Kitasatospora putterlickiae</name>
    <dbReference type="NCBI Taxonomy" id="221725"/>
    <lineage>
        <taxon>Bacteria</taxon>
        <taxon>Bacillati</taxon>
        <taxon>Actinomycetota</taxon>
        <taxon>Actinomycetes</taxon>
        <taxon>Kitasatosporales</taxon>
        <taxon>Streptomycetaceae</taxon>
        <taxon>Kitasatospora</taxon>
    </lineage>
</organism>
<accession>A0ABN1XSP6</accession>
<proteinExistence type="predicted"/>
<comment type="caution">
    <text evidence="2">The sequence shown here is derived from an EMBL/GenBank/DDBJ whole genome shotgun (WGS) entry which is preliminary data.</text>
</comment>
<evidence type="ECO:0000313" key="3">
    <source>
        <dbReference type="Proteomes" id="UP001499863"/>
    </source>
</evidence>